<dbReference type="InterPro" id="IPR058007">
    <property type="entry name" value="Gp5.9"/>
</dbReference>
<sequence length="50" mass="5720">MIEPQTITILIEEYEELLEAKQFLEALEAAGVDNWEGYDEAREIYGESAV</sequence>
<evidence type="ECO:0000313" key="1">
    <source>
        <dbReference type="EMBL" id="SAK95692.1"/>
    </source>
</evidence>
<proteinExistence type="predicted"/>
<reference evidence="2" key="1">
    <citation type="submission" date="2016-01" db="EMBL/GenBank/DDBJ databases">
        <authorList>
            <person name="Peeters Charlotte."/>
        </authorList>
    </citation>
    <scope>NUCLEOTIDE SEQUENCE [LARGE SCALE GENOMIC DNA]</scope>
</reference>
<dbReference type="Pfam" id="PF25708">
    <property type="entry name" value="Phage_T7_Gp5_9"/>
    <property type="match status" value="1"/>
</dbReference>
<gene>
    <name evidence="1" type="ORF">AWB76_07178</name>
</gene>
<organism evidence="1 2">
    <name type="scientific">Caballeronia temeraria</name>
    <dbReference type="NCBI Taxonomy" id="1777137"/>
    <lineage>
        <taxon>Bacteria</taxon>
        <taxon>Pseudomonadati</taxon>
        <taxon>Pseudomonadota</taxon>
        <taxon>Betaproteobacteria</taxon>
        <taxon>Burkholderiales</taxon>
        <taxon>Burkholderiaceae</taxon>
        <taxon>Caballeronia</taxon>
    </lineage>
</organism>
<protein>
    <submittedName>
        <fullName evidence="1">Uncharacterized protein</fullName>
    </submittedName>
</protein>
<dbReference type="RefSeq" id="WP_157696283.1">
    <property type="nucleotide sequence ID" value="NZ_FCOI02000046.1"/>
</dbReference>
<dbReference type="EMBL" id="FCOI02000046">
    <property type="protein sequence ID" value="SAK95692.1"/>
    <property type="molecule type" value="Genomic_DNA"/>
</dbReference>
<dbReference type="Proteomes" id="UP000054624">
    <property type="component" value="Unassembled WGS sequence"/>
</dbReference>
<keyword evidence="2" id="KW-1185">Reference proteome</keyword>
<dbReference type="STRING" id="1777137.AWB76_07178"/>
<evidence type="ECO:0000313" key="2">
    <source>
        <dbReference type="Proteomes" id="UP000054624"/>
    </source>
</evidence>
<dbReference type="OrthoDB" id="4194229at2"/>
<accession>A0A158DM49</accession>
<dbReference type="AlphaFoldDB" id="A0A158DM49"/>
<name>A0A158DM49_9BURK</name>